<dbReference type="AlphaFoldDB" id="A0A814I0L8"/>
<evidence type="ECO:0000313" key="8">
    <source>
        <dbReference type="Proteomes" id="UP000663889"/>
    </source>
</evidence>
<sequence>MRNTRSSILATPSSQTNNQSKLTRLYNESLANIEKSFSFNPEKIFSTRINRWLNHQFDVHLLDQGALSWYLLGTTAHLCSGVFVHRNNREPIPNNLYSFLVCGSG</sequence>
<dbReference type="Proteomes" id="UP000663854">
    <property type="component" value="Unassembled WGS sequence"/>
</dbReference>
<dbReference type="EMBL" id="CAJNOO010000340">
    <property type="protein sequence ID" value="CAF0911652.1"/>
    <property type="molecule type" value="Genomic_DNA"/>
</dbReference>
<evidence type="ECO:0000313" key="7">
    <source>
        <dbReference type="Proteomes" id="UP000663870"/>
    </source>
</evidence>
<dbReference type="Proteomes" id="UP000663823">
    <property type="component" value="Unassembled WGS sequence"/>
</dbReference>
<dbReference type="EMBL" id="CAJOAX010001675">
    <property type="protein sequence ID" value="CAF3736513.1"/>
    <property type="molecule type" value="Genomic_DNA"/>
</dbReference>
<accession>A0A814I0L8</accession>
<evidence type="ECO:0000313" key="3">
    <source>
        <dbReference type="EMBL" id="CAF1097832.1"/>
    </source>
</evidence>
<evidence type="ECO:0000313" key="1">
    <source>
        <dbReference type="EMBL" id="CAF0911652.1"/>
    </source>
</evidence>
<organism evidence="2 8">
    <name type="scientific">Rotaria sordida</name>
    <dbReference type="NCBI Taxonomy" id="392033"/>
    <lineage>
        <taxon>Eukaryota</taxon>
        <taxon>Metazoa</taxon>
        <taxon>Spiralia</taxon>
        <taxon>Gnathifera</taxon>
        <taxon>Rotifera</taxon>
        <taxon>Eurotatoria</taxon>
        <taxon>Bdelloidea</taxon>
        <taxon>Philodinida</taxon>
        <taxon>Philodinidae</taxon>
        <taxon>Rotaria</taxon>
    </lineage>
</organism>
<gene>
    <name evidence="6" type="ORF">FNK824_LOCUS27107</name>
    <name evidence="4" type="ORF">JXQ802_LOCUS29335</name>
    <name evidence="5" type="ORF">OTI717_LOCUS14759</name>
    <name evidence="3" type="ORF">PYM288_LOCUS19512</name>
    <name evidence="1" type="ORF">RFH988_LOCUS9518</name>
    <name evidence="2" type="ORF">SEV965_LOCUS11626</name>
</gene>
<comment type="caution">
    <text evidence="2">The sequence shown here is derived from an EMBL/GenBank/DDBJ whole genome shotgun (WGS) entry which is preliminary data.</text>
</comment>
<dbReference type="Proteomes" id="UP000663870">
    <property type="component" value="Unassembled WGS sequence"/>
</dbReference>
<evidence type="ECO:0000313" key="4">
    <source>
        <dbReference type="EMBL" id="CAF1297828.1"/>
    </source>
</evidence>
<evidence type="ECO:0000313" key="6">
    <source>
        <dbReference type="EMBL" id="CAF4021635.1"/>
    </source>
</evidence>
<dbReference type="Proteomes" id="UP000663882">
    <property type="component" value="Unassembled WGS sequence"/>
</dbReference>
<evidence type="ECO:0000313" key="5">
    <source>
        <dbReference type="EMBL" id="CAF3736513.1"/>
    </source>
</evidence>
<dbReference type="Proteomes" id="UP000663889">
    <property type="component" value="Unassembled WGS sequence"/>
</dbReference>
<name>A0A814I0L8_9BILA</name>
<dbReference type="EMBL" id="CAJOBE010006938">
    <property type="protein sequence ID" value="CAF4021635.1"/>
    <property type="molecule type" value="Genomic_DNA"/>
</dbReference>
<proteinExistence type="predicted"/>
<dbReference type="Proteomes" id="UP000663874">
    <property type="component" value="Unassembled WGS sequence"/>
</dbReference>
<dbReference type="EMBL" id="CAJNOU010000506">
    <property type="protein sequence ID" value="CAF1017558.1"/>
    <property type="molecule type" value="Genomic_DNA"/>
</dbReference>
<dbReference type="EMBL" id="CAJNOL010001146">
    <property type="protein sequence ID" value="CAF1297828.1"/>
    <property type="molecule type" value="Genomic_DNA"/>
</dbReference>
<keyword evidence="7" id="KW-1185">Reference proteome</keyword>
<dbReference type="EMBL" id="CAJNOH010000658">
    <property type="protein sequence ID" value="CAF1097832.1"/>
    <property type="molecule type" value="Genomic_DNA"/>
</dbReference>
<protein>
    <submittedName>
        <fullName evidence="2">Uncharacterized protein</fullName>
    </submittedName>
</protein>
<reference evidence="2" key="1">
    <citation type="submission" date="2021-02" db="EMBL/GenBank/DDBJ databases">
        <authorList>
            <person name="Nowell W R."/>
        </authorList>
    </citation>
    <scope>NUCLEOTIDE SEQUENCE</scope>
</reference>
<evidence type="ECO:0000313" key="2">
    <source>
        <dbReference type="EMBL" id="CAF1017558.1"/>
    </source>
</evidence>